<dbReference type="Proteomes" id="UP001500466">
    <property type="component" value="Unassembled WGS sequence"/>
</dbReference>
<organism evidence="2 3">
    <name type="scientific">Yinghuangia aomiensis</name>
    <dbReference type="NCBI Taxonomy" id="676205"/>
    <lineage>
        <taxon>Bacteria</taxon>
        <taxon>Bacillati</taxon>
        <taxon>Actinomycetota</taxon>
        <taxon>Actinomycetes</taxon>
        <taxon>Kitasatosporales</taxon>
        <taxon>Streptomycetaceae</taxon>
        <taxon>Yinghuangia</taxon>
    </lineage>
</organism>
<keyword evidence="3" id="KW-1185">Reference proteome</keyword>
<name>A0ABP9GXP7_9ACTN</name>
<comment type="caution">
    <text evidence="2">The sequence shown here is derived from an EMBL/GenBank/DDBJ whole genome shotgun (WGS) entry which is preliminary data.</text>
</comment>
<evidence type="ECO:0000256" key="1">
    <source>
        <dbReference type="SAM" id="MobiDB-lite"/>
    </source>
</evidence>
<protein>
    <submittedName>
        <fullName evidence="2">Uncharacterized protein</fullName>
    </submittedName>
</protein>
<accession>A0ABP9GXP7</accession>
<proteinExistence type="predicted"/>
<gene>
    <name evidence="2" type="ORF">GCM10023205_18090</name>
</gene>
<dbReference type="EMBL" id="BAABHS010000005">
    <property type="protein sequence ID" value="GAA4956326.1"/>
    <property type="molecule type" value="Genomic_DNA"/>
</dbReference>
<feature type="compositionally biased region" description="Low complexity" evidence="1">
    <location>
        <begin position="88"/>
        <end position="100"/>
    </location>
</feature>
<reference evidence="3" key="1">
    <citation type="journal article" date="2019" name="Int. J. Syst. Evol. Microbiol.">
        <title>The Global Catalogue of Microorganisms (GCM) 10K type strain sequencing project: providing services to taxonomists for standard genome sequencing and annotation.</title>
        <authorList>
            <consortium name="The Broad Institute Genomics Platform"/>
            <consortium name="The Broad Institute Genome Sequencing Center for Infectious Disease"/>
            <person name="Wu L."/>
            <person name="Ma J."/>
        </authorList>
    </citation>
    <scope>NUCLEOTIDE SEQUENCE [LARGE SCALE GENOMIC DNA]</scope>
    <source>
        <strain evidence="3">JCM 17986</strain>
    </source>
</reference>
<evidence type="ECO:0000313" key="2">
    <source>
        <dbReference type="EMBL" id="GAA4956326.1"/>
    </source>
</evidence>
<dbReference type="RefSeq" id="WP_345674813.1">
    <property type="nucleotide sequence ID" value="NZ_BAABHS010000005.1"/>
</dbReference>
<feature type="region of interest" description="Disordered" evidence="1">
    <location>
        <begin position="81"/>
        <end position="107"/>
    </location>
</feature>
<evidence type="ECO:0000313" key="3">
    <source>
        <dbReference type="Proteomes" id="UP001500466"/>
    </source>
</evidence>
<sequence>MTPSSPSGDDDFASLIRAYNSMEDPQLQSDLLAALGLTLQGWKAKVAAHEWMRRSSTDASQEAANATAERESVVVVRVEIRGRRGHRSAPPSRGPAASGPGRPGARRVRIVITAFEE</sequence>